<evidence type="ECO:0000256" key="1">
    <source>
        <dbReference type="SAM" id="SignalP"/>
    </source>
</evidence>
<feature type="signal peptide" evidence="1">
    <location>
        <begin position="1"/>
        <end position="18"/>
    </location>
</feature>
<gene>
    <name evidence="3" type="primary">F52C9.6</name>
    <name evidence="3" type="ORF">AWC38_SpisGene7530</name>
</gene>
<name>A0A2B4SAP6_STYPI</name>
<sequence>MHAKLVIIIRALYEGISAQVVHNGQRTQPLNMRTGVRQGCLLSPQLFPVALDWMTRTAFDRKRGIQWTFMTSLEDLDFANDLALLSHTIQDMREKTTALEIQGTKVGLKINAIKTKLMRIGTKRGDGVSVAGGQIEEVDEFTYLGSIVSKKGGTDEDIQARIRKARQAFAMLRPIWRSTALTIKTKLRVFGSNVKAVLLYGSETWKLIGSLEQKLEVFINKSLRNILGIWWPRNVSNKELWRQTGQRPVEQEIRQRAWGWIGNTLRRPDGHVVKRALEWNPQGKRKRGRPLHTWRRTRIAELERKHLTWSEANGTAQNRVSLTETETVKVTETVTESKTLTVSESVRHRDNDSGIVV</sequence>
<proteinExistence type="predicted"/>
<keyword evidence="4" id="KW-1185">Reference proteome</keyword>
<dbReference type="Proteomes" id="UP000225706">
    <property type="component" value="Unassembled WGS sequence"/>
</dbReference>
<organism evidence="3 4">
    <name type="scientific">Stylophora pistillata</name>
    <name type="common">Smooth cauliflower coral</name>
    <dbReference type="NCBI Taxonomy" id="50429"/>
    <lineage>
        <taxon>Eukaryota</taxon>
        <taxon>Metazoa</taxon>
        <taxon>Cnidaria</taxon>
        <taxon>Anthozoa</taxon>
        <taxon>Hexacorallia</taxon>
        <taxon>Scleractinia</taxon>
        <taxon>Astrocoeniina</taxon>
        <taxon>Pocilloporidae</taxon>
        <taxon>Stylophora</taxon>
    </lineage>
</organism>
<evidence type="ECO:0000313" key="3">
    <source>
        <dbReference type="EMBL" id="PFX27744.1"/>
    </source>
</evidence>
<dbReference type="PROSITE" id="PS50878">
    <property type="entry name" value="RT_POL"/>
    <property type="match status" value="1"/>
</dbReference>
<evidence type="ECO:0000313" key="4">
    <source>
        <dbReference type="Proteomes" id="UP000225706"/>
    </source>
</evidence>
<reference evidence="4" key="1">
    <citation type="journal article" date="2017" name="bioRxiv">
        <title>Comparative analysis of the genomes of Stylophora pistillata and Acropora digitifera provides evidence for extensive differences between species of corals.</title>
        <authorList>
            <person name="Voolstra C.R."/>
            <person name="Li Y."/>
            <person name="Liew Y.J."/>
            <person name="Baumgarten S."/>
            <person name="Zoccola D."/>
            <person name="Flot J.-F."/>
            <person name="Tambutte S."/>
            <person name="Allemand D."/>
            <person name="Aranda M."/>
        </authorList>
    </citation>
    <scope>NUCLEOTIDE SEQUENCE [LARGE SCALE GENOMIC DNA]</scope>
</reference>
<keyword evidence="1" id="KW-0732">Signal</keyword>
<dbReference type="OrthoDB" id="6240251at2759"/>
<comment type="caution">
    <text evidence="3">The sequence shown here is derived from an EMBL/GenBank/DDBJ whole genome shotgun (WGS) entry which is preliminary data.</text>
</comment>
<accession>A0A2B4SAP6</accession>
<dbReference type="STRING" id="50429.A0A2B4SAP6"/>
<dbReference type="Pfam" id="PF00078">
    <property type="entry name" value="RVT_1"/>
    <property type="match status" value="1"/>
</dbReference>
<dbReference type="PANTHER" id="PTHR47027">
    <property type="entry name" value="REVERSE TRANSCRIPTASE DOMAIN-CONTAINING PROTEIN"/>
    <property type="match status" value="1"/>
</dbReference>
<evidence type="ECO:0000259" key="2">
    <source>
        <dbReference type="PROSITE" id="PS50878"/>
    </source>
</evidence>
<protein>
    <submittedName>
        <fullName evidence="3">Uncharacterized transposon-derived protein F52C9.6</fullName>
    </submittedName>
</protein>
<dbReference type="AlphaFoldDB" id="A0A2B4SAP6"/>
<dbReference type="Pfam" id="PF20049">
    <property type="entry name" value="DUF6451"/>
    <property type="match status" value="1"/>
</dbReference>
<dbReference type="PANTHER" id="PTHR47027:SF25">
    <property type="entry name" value="REVERSE TRANSCRIPTASE DOMAIN-CONTAINING PROTEIN"/>
    <property type="match status" value="1"/>
</dbReference>
<dbReference type="EMBL" id="LSMT01000096">
    <property type="protein sequence ID" value="PFX27744.1"/>
    <property type="molecule type" value="Genomic_DNA"/>
</dbReference>
<dbReference type="InterPro" id="IPR000477">
    <property type="entry name" value="RT_dom"/>
</dbReference>
<feature type="chain" id="PRO_5012654145" evidence="1">
    <location>
        <begin position="19"/>
        <end position="357"/>
    </location>
</feature>
<feature type="domain" description="Reverse transcriptase" evidence="2">
    <location>
        <begin position="1"/>
        <end position="148"/>
    </location>
</feature>
<dbReference type="InterPro" id="IPR045609">
    <property type="entry name" value="DUF6451"/>
</dbReference>